<dbReference type="InterPro" id="IPR016024">
    <property type="entry name" value="ARM-type_fold"/>
</dbReference>
<dbReference type="InterPro" id="IPR011989">
    <property type="entry name" value="ARM-like"/>
</dbReference>
<evidence type="ECO:0000313" key="2">
    <source>
        <dbReference type="Proteomes" id="UP000179807"/>
    </source>
</evidence>
<accession>A0A1J4JMA5</accession>
<name>A0A1J4JMA5_9EUKA</name>
<protein>
    <submittedName>
        <fullName evidence="1">Uncharacterized protein</fullName>
    </submittedName>
</protein>
<dbReference type="EMBL" id="MLAK01000999">
    <property type="protein sequence ID" value="OHS99559.1"/>
    <property type="molecule type" value="Genomic_DNA"/>
</dbReference>
<dbReference type="Proteomes" id="UP000179807">
    <property type="component" value="Unassembled WGS sequence"/>
</dbReference>
<dbReference type="GeneID" id="94844098"/>
<organism evidence="1 2">
    <name type="scientific">Tritrichomonas foetus</name>
    <dbReference type="NCBI Taxonomy" id="1144522"/>
    <lineage>
        <taxon>Eukaryota</taxon>
        <taxon>Metamonada</taxon>
        <taxon>Parabasalia</taxon>
        <taxon>Tritrichomonadida</taxon>
        <taxon>Tritrichomonadidae</taxon>
        <taxon>Tritrichomonas</taxon>
    </lineage>
</organism>
<sequence length="486" mass="56648">MINKDELSLFEKKLEIRFSNKVMTSPARGSNQAEFTKNCMEITSKMAGMIFQCDIRNCYAEYDQMITTILSYDFDLLNFPFNTFNSNSIPRLLSMLMKTFPNTELFIKSIYLAEILSRGSCAKQFCHCEFITIVIHCLQSFLYQNTKTNTNNDQYTENNSFIYHISNADHILILITSLANIFYQIDDAMIKYKDSLLDVLMSYLTFPFSSLLIERIYIVISCMLKYHQYFNLQILTNMLPYFIKFLSMEIHPSQARTLIILQQMINIVPQISYSIITPINLPIITHLGSHSCPDVRVSSISILICSIKKCPADLKSLIYQYLSFNWFLNIWNASQKETQEALAELFYYLIENNHSIAQGAIQSDVVSLLLNTVKNGQFSLSEIIIQNLIRISLLGINEFLIYLLENNFTLILDDYLDLEESEINGFIVRFYFYIFQLYEKGTISVNNLDFDHLREQLFQQKLKNRDLIHKRDLIIAQIDSILEKVD</sequence>
<comment type="caution">
    <text evidence="1">The sequence shown here is derived from an EMBL/GenBank/DDBJ whole genome shotgun (WGS) entry which is preliminary data.</text>
</comment>
<evidence type="ECO:0000313" key="1">
    <source>
        <dbReference type="EMBL" id="OHS99559.1"/>
    </source>
</evidence>
<keyword evidence="2" id="KW-1185">Reference proteome</keyword>
<dbReference type="RefSeq" id="XP_068352696.1">
    <property type="nucleotide sequence ID" value="XM_068509394.1"/>
</dbReference>
<proteinExistence type="predicted"/>
<dbReference type="SUPFAM" id="SSF48371">
    <property type="entry name" value="ARM repeat"/>
    <property type="match status" value="1"/>
</dbReference>
<gene>
    <name evidence="1" type="ORF">TRFO_33974</name>
</gene>
<dbReference type="Gene3D" id="1.25.10.10">
    <property type="entry name" value="Leucine-rich Repeat Variant"/>
    <property type="match status" value="1"/>
</dbReference>
<dbReference type="VEuPathDB" id="TrichDB:TRFO_33974"/>
<reference evidence="1" key="1">
    <citation type="submission" date="2016-10" db="EMBL/GenBank/DDBJ databases">
        <authorList>
            <person name="Benchimol M."/>
            <person name="Almeida L.G."/>
            <person name="Vasconcelos A.T."/>
            <person name="Perreira-Neves A."/>
            <person name="Rosa I.A."/>
            <person name="Tasca T."/>
            <person name="Bogo M.R."/>
            <person name="de Souza W."/>
        </authorList>
    </citation>
    <scope>NUCLEOTIDE SEQUENCE [LARGE SCALE GENOMIC DNA]</scope>
    <source>
        <strain evidence="1">K</strain>
    </source>
</reference>
<dbReference type="AlphaFoldDB" id="A0A1J4JMA5"/>